<evidence type="ECO:0000256" key="1">
    <source>
        <dbReference type="SAM" id="SignalP"/>
    </source>
</evidence>
<dbReference type="Proteomes" id="UP001521150">
    <property type="component" value="Unassembled WGS sequence"/>
</dbReference>
<gene>
    <name evidence="2" type="ORF">LWC34_34855</name>
</gene>
<evidence type="ECO:0000313" key="2">
    <source>
        <dbReference type="EMBL" id="MCE7007964.1"/>
    </source>
</evidence>
<organism evidence="2 3">
    <name type="scientific">Kibdelosporangium philippinense</name>
    <dbReference type="NCBI Taxonomy" id="211113"/>
    <lineage>
        <taxon>Bacteria</taxon>
        <taxon>Bacillati</taxon>
        <taxon>Actinomycetota</taxon>
        <taxon>Actinomycetes</taxon>
        <taxon>Pseudonocardiales</taxon>
        <taxon>Pseudonocardiaceae</taxon>
        <taxon>Kibdelosporangium</taxon>
    </lineage>
</organism>
<dbReference type="InterPro" id="IPR006311">
    <property type="entry name" value="TAT_signal"/>
</dbReference>
<feature type="signal peptide" evidence="1">
    <location>
        <begin position="1"/>
        <end position="29"/>
    </location>
</feature>
<dbReference type="RefSeq" id="WP_233729512.1">
    <property type="nucleotide sequence ID" value="NZ_JAJVCN010000003.1"/>
</dbReference>
<sequence length="208" mass="22213">MPSYLRRFALGMTAAAVAAVAIPAATAQADPPPTRNCNPNVDTEWYDVISAQASPTVTHFRGVVITPGTTGSRTETLTRVDSVTTSINANTEFSTTIGPKLFASVTLKVGFAVQNSRSTTDTTQTAVTWNFNAPGQYGLYKGTRRVMGEWSRHICARTGNSTGVWVNTSPGGRESFVTFADIEEGTVSCAKTEPQGSLRDAARRRIGC</sequence>
<evidence type="ECO:0000313" key="3">
    <source>
        <dbReference type="Proteomes" id="UP001521150"/>
    </source>
</evidence>
<feature type="chain" id="PRO_5045212374" description="Secreted protein" evidence="1">
    <location>
        <begin position="30"/>
        <end position="208"/>
    </location>
</feature>
<keyword evidence="1" id="KW-0732">Signal</keyword>
<evidence type="ECO:0008006" key="4">
    <source>
        <dbReference type="Google" id="ProtNLM"/>
    </source>
</evidence>
<keyword evidence="3" id="KW-1185">Reference proteome</keyword>
<dbReference type="PROSITE" id="PS51318">
    <property type="entry name" value="TAT"/>
    <property type="match status" value="1"/>
</dbReference>
<name>A0ABS8ZJK1_9PSEU</name>
<proteinExistence type="predicted"/>
<dbReference type="EMBL" id="JAJVCN010000003">
    <property type="protein sequence ID" value="MCE7007964.1"/>
    <property type="molecule type" value="Genomic_DNA"/>
</dbReference>
<protein>
    <recommendedName>
        <fullName evidence="4">Secreted protein</fullName>
    </recommendedName>
</protein>
<reference evidence="2 3" key="1">
    <citation type="submission" date="2021-12" db="EMBL/GenBank/DDBJ databases">
        <title>Genome sequence of Kibdelosporangium philippinense ATCC 49844.</title>
        <authorList>
            <person name="Fedorov E.A."/>
            <person name="Omeragic M."/>
            <person name="Shalygina K.F."/>
            <person name="Maclea K.S."/>
        </authorList>
    </citation>
    <scope>NUCLEOTIDE SEQUENCE [LARGE SCALE GENOMIC DNA]</scope>
    <source>
        <strain evidence="2 3">ATCC 49844</strain>
    </source>
</reference>
<accession>A0ABS8ZJK1</accession>
<comment type="caution">
    <text evidence="2">The sequence shown here is derived from an EMBL/GenBank/DDBJ whole genome shotgun (WGS) entry which is preliminary data.</text>
</comment>